<evidence type="ECO:0000256" key="4">
    <source>
        <dbReference type="ARBA" id="ARBA00022989"/>
    </source>
</evidence>
<protein>
    <recommendedName>
        <fullName evidence="11">G-protein coupled receptors family 1 profile domain-containing protein</fullName>
    </recommendedName>
</protein>
<comment type="subcellular location">
    <subcellularLocation>
        <location evidence="1">Membrane</location>
        <topology evidence="1">Multi-pass membrane protein</topology>
    </subcellularLocation>
</comment>
<dbReference type="OrthoDB" id="2132067at2759"/>
<sequence length="410" mass="46592">MENPGSYNSSDAYYPYDYYYYNYDYNYTYEENLNYLPLDELIPSLTFYVLIGLLGLAGNILVIVAILAFPRMKSITNVFLLSLASADLLLVLICVPIKLTAFFSYTWRIGPFLCTFVAYIQNVSMVCSVLTLTVMSIERFVAIIYPLQARSFCTMKHAKFVTIFIWIGSFVIASPTAFVRKLKEVGNSQRKAHWCVKQFMSHEFEIAYEVYMFFILFAIPLGVMLVTYIRISIEIWDVVSKRAVLRSGSEYNYSSSQSQSNGAMARESSFVTQSSTKSKSVPNACSEDAKTRKQVILMLMVIVLLFAICWGPILLNNLLVAAKVISDLHEGFLKPMRMAFHLMSYANSCVNPIVYGIMSKNFQDSLKSVLKCCNSRQTYRTYVYSTDTTRASILKSSNSEDKDNGCIEMN</sequence>
<keyword evidence="3 9" id="KW-0812">Transmembrane</keyword>
<dbReference type="AlphaFoldDB" id="A0A8W8II91"/>
<dbReference type="EnsemblMetazoa" id="G1421.8">
    <property type="protein sequence ID" value="G1421.8:cds"/>
    <property type="gene ID" value="G1421"/>
</dbReference>
<evidence type="ECO:0000256" key="3">
    <source>
        <dbReference type="ARBA" id="ARBA00022692"/>
    </source>
</evidence>
<dbReference type="EnsemblMetazoa" id="G1421.9">
    <property type="protein sequence ID" value="G1421.9:cds"/>
    <property type="gene ID" value="G1421"/>
</dbReference>
<organism evidence="12 13">
    <name type="scientific">Magallana gigas</name>
    <name type="common">Pacific oyster</name>
    <name type="synonym">Crassostrea gigas</name>
    <dbReference type="NCBI Taxonomy" id="29159"/>
    <lineage>
        <taxon>Eukaryota</taxon>
        <taxon>Metazoa</taxon>
        <taxon>Spiralia</taxon>
        <taxon>Lophotrochozoa</taxon>
        <taxon>Mollusca</taxon>
        <taxon>Bivalvia</taxon>
        <taxon>Autobranchia</taxon>
        <taxon>Pteriomorphia</taxon>
        <taxon>Ostreida</taxon>
        <taxon>Ostreoidea</taxon>
        <taxon>Ostreidae</taxon>
        <taxon>Magallana</taxon>
    </lineage>
</organism>
<dbReference type="GO" id="GO:0004983">
    <property type="term" value="F:neuropeptide Y receptor activity"/>
    <property type="evidence" value="ECO:0007669"/>
    <property type="project" value="InterPro"/>
</dbReference>
<dbReference type="PANTHER" id="PTHR45695">
    <property type="entry name" value="LEUCOKININ RECEPTOR-RELATED"/>
    <property type="match status" value="1"/>
</dbReference>
<evidence type="ECO:0000256" key="5">
    <source>
        <dbReference type="ARBA" id="ARBA00023040"/>
    </source>
</evidence>
<dbReference type="EnsemblMetazoa" id="G1421.7">
    <property type="protein sequence ID" value="G1421.7:cds"/>
    <property type="gene ID" value="G1421"/>
</dbReference>
<dbReference type="InterPro" id="IPR000611">
    <property type="entry name" value="NPY_rcpt"/>
</dbReference>
<feature type="transmembrane region" description="Helical" evidence="10">
    <location>
        <begin position="109"/>
        <end position="137"/>
    </location>
</feature>
<dbReference type="Pfam" id="PF00001">
    <property type="entry name" value="7tm_1"/>
    <property type="match status" value="1"/>
</dbReference>
<keyword evidence="7 9" id="KW-0675">Receptor</keyword>
<feature type="transmembrane region" description="Helical" evidence="10">
    <location>
        <begin position="78"/>
        <end position="103"/>
    </location>
</feature>
<evidence type="ECO:0000313" key="12">
    <source>
        <dbReference type="EnsemblMetazoa" id="G1421.8:cds"/>
    </source>
</evidence>
<dbReference type="InterPro" id="IPR017452">
    <property type="entry name" value="GPCR_Rhodpsn_7TM"/>
</dbReference>
<dbReference type="SUPFAM" id="SSF81321">
    <property type="entry name" value="Family A G protein-coupled receptor-like"/>
    <property type="match status" value="1"/>
</dbReference>
<keyword evidence="6 10" id="KW-0472">Membrane</keyword>
<evidence type="ECO:0000256" key="2">
    <source>
        <dbReference type="ARBA" id="ARBA00010663"/>
    </source>
</evidence>
<evidence type="ECO:0000256" key="1">
    <source>
        <dbReference type="ARBA" id="ARBA00004141"/>
    </source>
</evidence>
<keyword evidence="5 9" id="KW-0297">G-protein coupled receptor</keyword>
<comment type="similarity">
    <text evidence="2 9">Belongs to the G-protein coupled receptor 1 family.</text>
</comment>
<dbReference type="EnsemblMetazoa" id="G1421.1">
    <property type="protein sequence ID" value="G1421.1:cds"/>
    <property type="gene ID" value="G1421"/>
</dbReference>
<name>A0A8W8II91_MAGGI</name>
<dbReference type="EnsemblMetazoa" id="G1421.5">
    <property type="protein sequence ID" value="G1421.5:cds"/>
    <property type="gene ID" value="G1421"/>
</dbReference>
<proteinExistence type="inferred from homology"/>
<feature type="transmembrane region" description="Helical" evidence="10">
    <location>
        <begin position="296"/>
        <end position="319"/>
    </location>
</feature>
<dbReference type="PANTHER" id="PTHR45695:SF22">
    <property type="entry name" value="G-PROTEIN COUPLED RECEPTORS FAMILY 1 PROFILE DOMAIN-CONTAINING PROTEIN"/>
    <property type="match status" value="1"/>
</dbReference>
<dbReference type="PROSITE" id="PS50262">
    <property type="entry name" value="G_PROTEIN_RECEP_F1_2"/>
    <property type="match status" value="1"/>
</dbReference>
<feature type="domain" description="G-protein coupled receptors family 1 profile" evidence="11">
    <location>
        <begin position="58"/>
        <end position="355"/>
    </location>
</feature>
<feature type="transmembrane region" description="Helical" evidence="10">
    <location>
        <begin position="210"/>
        <end position="231"/>
    </location>
</feature>
<dbReference type="Proteomes" id="UP000005408">
    <property type="component" value="Unassembled WGS sequence"/>
</dbReference>
<evidence type="ECO:0000259" key="11">
    <source>
        <dbReference type="PROSITE" id="PS50262"/>
    </source>
</evidence>
<dbReference type="EnsemblMetazoa" id="G1421.11">
    <property type="protein sequence ID" value="G1421.11:cds"/>
    <property type="gene ID" value="G1421"/>
</dbReference>
<feature type="transmembrane region" description="Helical" evidence="10">
    <location>
        <begin position="45"/>
        <end position="69"/>
    </location>
</feature>
<dbReference type="PRINTS" id="PR01012">
    <property type="entry name" value="NRPEPTIDEYR"/>
</dbReference>
<dbReference type="GO" id="GO:0005886">
    <property type="term" value="C:plasma membrane"/>
    <property type="evidence" value="ECO:0007669"/>
    <property type="project" value="TreeGrafter"/>
</dbReference>
<accession>A0A8W8II91</accession>
<reference evidence="12" key="1">
    <citation type="submission" date="2022-08" db="UniProtKB">
        <authorList>
            <consortium name="EnsemblMetazoa"/>
        </authorList>
    </citation>
    <scope>IDENTIFICATION</scope>
    <source>
        <strain evidence="12">05x7-T-G4-1.051#20</strain>
    </source>
</reference>
<dbReference type="InterPro" id="IPR000276">
    <property type="entry name" value="GPCR_Rhodpsn"/>
</dbReference>
<keyword evidence="4 10" id="KW-1133">Transmembrane helix</keyword>
<keyword evidence="8 9" id="KW-0807">Transducer</keyword>
<evidence type="ECO:0000256" key="10">
    <source>
        <dbReference type="SAM" id="Phobius"/>
    </source>
</evidence>
<evidence type="ECO:0000256" key="8">
    <source>
        <dbReference type="ARBA" id="ARBA00023224"/>
    </source>
</evidence>
<evidence type="ECO:0000313" key="13">
    <source>
        <dbReference type="Proteomes" id="UP000005408"/>
    </source>
</evidence>
<dbReference type="PROSITE" id="PS00237">
    <property type="entry name" value="G_PROTEIN_RECEP_F1_1"/>
    <property type="match status" value="1"/>
</dbReference>
<feature type="transmembrane region" description="Helical" evidence="10">
    <location>
        <begin position="158"/>
        <end position="178"/>
    </location>
</feature>
<dbReference type="EnsemblMetazoa" id="G1421.12">
    <property type="protein sequence ID" value="G1421.12:cds"/>
    <property type="gene ID" value="G1421"/>
</dbReference>
<dbReference type="PRINTS" id="PR00237">
    <property type="entry name" value="GPCRRHODOPSN"/>
</dbReference>
<dbReference type="OMA" id="SEYNYSS"/>
<evidence type="ECO:0000256" key="7">
    <source>
        <dbReference type="ARBA" id="ARBA00023170"/>
    </source>
</evidence>
<evidence type="ECO:0000256" key="9">
    <source>
        <dbReference type="RuleBase" id="RU000688"/>
    </source>
</evidence>
<evidence type="ECO:0000256" key="6">
    <source>
        <dbReference type="ARBA" id="ARBA00023136"/>
    </source>
</evidence>
<dbReference type="Gene3D" id="1.20.1070.10">
    <property type="entry name" value="Rhodopsin 7-helix transmembrane proteins"/>
    <property type="match status" value="1"/>
</dbReference>
<dbReference type="CDD" id="cd15001">
    <property type="entry name" value="7tmA_GPRnna14-like"/>
    <property type="match status" value="1"/>
</dbReference>
<keyword evidence="13" id="KW-1185">Reference proteome</keyword>